<protein>
    <submittedName>
        <fullName evidence="1">Uncharacterized protein</fullName>
    </submittedName>
</protein>
<reference evidence="1 2" key="1">
    <citation type="submission" date="2021-06" db="EMBL/GenBank/DDBJ databases">
        <authorList>
            <person name="Palmer J.M."/>
        </authorList>
    </citation>
    <scope>NUCLEOTIDE SEQUENCE [LARGE SCALE GENOMIC DNA]</scope>
    <source>
        <strain evidence="2">if_2019</strain>
        <tissue evidence="1">Muscle</tissue>
    </source>
</reference>
<evidence type="ECO:0000313" key="2">
    <source>
        <dbReference type="Proteomes" id="UP001482620"/>
    </source>
</evidence>
<organism evidence="1 2">
    <name type="scientific">Ilyodon furcidens</name>
    <name type="common">goldbreast splitfin</name>
    <dbReference type="NCBI Taxonomy" id="33524"/>
    <lineage>
        <taxon>Eukaryota</taxon>
        <taxon>Metazoa</taxon>
        <taxon>Chordata</taxon>
        <taxon>Craniata</taxon>
        <taxon>Vertebrata</taxon>
        <taxon>Euteleostomi</taxon>
        <taxon>Actinopterygii</taxon>
        <taxon>Neopterygii</taxon>
        <taxon>Teleostei</taxon>
        <taxon>Neoteleostei</taxon>
        <taxon>Acanthomorphata</taxon>
        <taxon>Ovalentaria</taxon>
        <taxon>Atherinomorphae</taxon>
        <taxon>Cyprinodontiformes</taxon>
        <taxon>Goodeidae</taxon>
        <taxon>Ilyodon</taxon>
    </lineage>
</organism>
<name>A0ABV0TPI4_9TELE</name>
<keyword evidence="2" id="KW-1185">Reference proteome</keyword>
<gene>
    <name evidence="1" type="ORF">ILYODFUR_035357</name>
</gene>
<comment type="caution">
    <text evidence="1">The sequence shown here is derived from an EMBL/GenBank/DDBJ whole genome shotgun (WGS) entry which is preliminary data.</text>
</comment>
<sequence length="100" mass="11202">MFIVLLEGELPSYSQITGKGLLENMPVFSVIIFPLTRTGFLIPAAEKHPHSMMLQLCELCGWPSLSKFVVVPCAFHLMVHRGTIENVDIFDNVTVFFCTS</sequence>
<accession>A0ABV0TPI4</accession>
<evidence type="ECO:0000313" key="1">
    <source>
        <dbReference type="EMBL" id="MEQ2234825.1"/>
    </source>
</evidence>
<dbReference type="Proteomes" id="UP001482620">
    <property type="component" value="Unassembled WGS sequence"/>
</dbReference>
<proteinExistence type="predicted"/>
<dbReference type="EMBL" id="JAHRIQ010041455">
    <property type="protein sequence ID" value="MEQ2234825.1"/>
    <property type="molecule type" value="Genomic_DNA"/>
</dbReference>